<evidence type="ECO:0000256" key="1">
    <source>
        <dbReference type="ARBA" id="ARBA00004117"/>
    </source>
</evidence>
<dbReference type="InterPro" id="IPR006182">
    <property type="entry name" value="FliF_N_dom"/>
</dbReference>
<gene>
    <name evidence="14" type="primary">fliF</name>
    <name evidence="14" type="ORF">ASN18_1788</name>
</gene>
<dbReference type="RefSeq" id="WP_085052404.1">
    <property type="nucleotide sequence ID" value="NZ_LNQR01000064.1"/>
</dbReference>
<keyword evidence="8 9" id="KW-0975">Bacterial flagellum</keyword>
<dbReference type="PIRSF" id="PIRSF004862">
    <property type="entry name" value="FliF"/>
    <property type="match status" value="1"/>
</dbReference>
<sequence>MANTIETIKNWSNKKKLIIALSLVLGIAAIVLLFSWSQSTNYAILFSNLSEADAGKMVEKLQQMKVPYQVTSNSVMVPAEKVYDLRLQMAAQGLPQGGGIGFEVFDKTDFQATDFVQKLNYKRALEGELARTITALGEVDRARVHLAMPEKSLFVKDKQPPTASILITLKPSRSLTQGQIQGIVHLVSSSIEGLNPNDVTIVDSSGNMLTRHADEVMGLTSTQLEYQRKYEKDIEASVREILEPVVGKDKVKVKVNTDLDFSRTEMKEEKYDPDGEVVRSRQTSSEESVTQQPAGVVGVQSNLPAKTTPQSQGGQQQTKKLNETINNEITKVTSHIIAPYGKLKKLTAAVLVDGIYTAKADSKDPKDVVYTPHKEEDLKQYENLVKKAIGFTEKRGDEVTVINMPFEPLQKEEIAPVKRTYADYLKDGVMVVKYLAPVLLALLFVAFVVRPIVKSLVQESMPTVKELPYSRTVGDADDDGRKALAGKEKGMKMPPTEEMTIKREMSGWSDWVKDNPTQAAVLIKEWMSSAAEEPS</sequence>
<feature type="compositionally biased region" description="Polar residues" evidence="10">
    <location>
        <begin position="280"/>
        <end position="305"/>
    </location>
</feature>
<evidence type="ECO:0000256" key="2">
    <source>
        <dbReference type="ARBA" id="ARBA00004651"/>
    </source>
</evidence>
<comment type="function">
    <text evidence="9">The M ring may be actively involved in energy transduction.</text>
</comment>
<dbReference type="InterPro" id="IPR045851">
    <property type="entry name" value="AMP-bd_C_sf"/>
</dbReference>
<dbReference type="InterPro" id="IPR000067">
    <property type="entry name" value="FlgMring_FliF"/>
</dbReference>
<dbReference type="Gene3D" id="3.30.300.30">
    <property type="match status" value="1"/>
</dbReference>
<dbReference type="PANTHER" id="PTHR30046">
    <property type="entry name" value="FLAGELLAR M-RING PROTEIN"/>
    <property type="match status" value="1"/>
</dbReference>
<accession>A0ABR5SEV8</accession>
<evidence type="ECO:0000256" key="10">
    <source>
        <dbReference type="SAM" id="MobiDB-lite"/>
    </source>
</evidence>
<dbReference type="PANTHER" id="PTHR30046:SF0">
    <property type="entry name" value="FLAGELLAR M-RING PROTEIN"/>
    <property type="match status" value="1"/>
</dbReference>
<keyword evidence="4" id="KW-1003">Cell membrane</keyword>
<evidence type="ECO:0000256" key="5">
    <source>
        <dbReference type="ARBA" id="ARBA00022692"/>
    </source>
</evidence>
<name>A0ABR5SEV8_9BACT</name>
<evidence type="ECO:0000256" key="11">
    <source>
        <dbReference type="SAM" id="Phobius"/>
    </source>
</evidence>
<feature type="compositionally biased region" description="Low complexity" evidence="10">
    <location>
        <begin position="306"/>
        <end position="319"/>
    </location>
</feature>
<feature type="compositionally biased region" description="Basic and acidic residues" evidence="10">
    <location>
        <begin position="265"/>
        <end position="279"/>
    </location>
</feature>
<evidence type="ECO:0000256" key="9">
    <source>
        <dbReference type="PIRNR" id="PIRNR004862"/>
    </source>
</evidence>
<comment type="similarity">
    <text evidence="3 9">Belongs to the FliF family.</text>
</comment>
<evidence type="ECO:0000256" key="4">
    <source>
        <dbReference type="ARBA" id="ARBA00022475"/>
    </source>
</evidence>
<dbReference type="InterPro" id="IPR013556">
    <property type="entry name" value="Flag_M-ring_C"/>
</dbReference>
<evidence type="ECO:0000313" key="15">
    <source>
        <dbReference type="Proteomes" id="UP000060487"/>
    </source>
</evidence>
<feature type="domain" description="Flagellar M-ring C-terminal" evidence="13">
    <location>
        <begin position="242"/>
        <end position="406"/>
    </location>
</feature>
<protein>
    <recommendedName>
        <fullName evidence="9">Flagellar M-ring protein</fullName>
    </recommendedName>
</protein>
<feature type="domain" description="Flagellar M-ring N-terminal" evidence="12">
    <location>
        <begin position="38"/>
        <end position="210"/>
    </location>
</feature>
<proteinExistence type="inferred from homology"/>
<evidence type="ECO:0000256" key="7">
    <source>
        <dbReference type="ARBA" id="ARBA00023136"/>
    </source>
</evidence>
<feature type="region of interest" description="Disordered" evidence="10">
    <location>
        <begin position="265"/>
        <end position="319"/>
    </location>
</feature>
<comment type="caution">
    <text evidence="14">The sequence shown here is derived from an EMBL/GenBank/DDBJ whole genome shotgun (WGS) entry which is preliminary data.</text>
</comment>
<keyword evidence="7 11" id="KW-0472">Membrane</keyword>
<keyword evidence="14" id="KW-0282">Flagellum</keyword>
<comment type="subcellular location">
    <subcellularLocation>
        <location evidence="1 9">Bacterial flagellum basal body</location>
    </subcellularLocation>
    <subcellularLocation>
        <location evidence="2">Cell membrane</location>
        <topology evidence="2">Multi-pass membrane protein</topology>
    </subcellularLocation>
</comment>
<keyword evidence="6 11" id="KW-1133">Transmembrane helix</keyword>
<dbReference type="InterPro" id="IPR043427">
    <property type="entry name" value="YscJ/FliF"/>
</dbReference>
<feature type="transmembrane region" description="Helical" evidence="11">
    <location>
        <begin position="17"/>
        <end position="36"/>
    </location>
</feature>
<dbReference type="Pfam" id="PF01514">
    <property type="entry name" value="YscJ_FliF"/>
    <property type="match status" value="1"/>
</dbReference>
<reference evidence="14 15" key="1">
    <citation type="submission" date="2015-11" db="EMBL/GenBank/DDBJ databases">
        <authorList>
            <person name="Lin W."/>
        </authorList>
    </citation>
    <scope>NUCLEOTIDE SEQUENCE [LARGE SCALE GENOMIC DNA]</scope>
    <source>
        <strain evidence="14 15">HCH-1</strain>
    </source>
</reference>
<keyword evidence="14" id="KW-0969">Cilium</keyword>
<evidence type="ECO:0000256" key="6">
    <source>
        <dbReference type="ARBA" id="ARBA00022989"/>
    </source>
</evidence>
<keyword evidence="5 11" id="KW-0812">Transmembrane</keyword>
<evidence type="ECO:0000256" key="3">
    <source>
        <dbReference type="ARBA" id="ARBA00007971"/>
    </source>
</evidence>
<dbReference type="Proteomes" id="UP000060487">
    <property type="component" value="Unassembled WGS sequence"/>
</dbReference>
<organism evidence="14 15">
    <name type="scientific">Candidatus Magnetominusculus xianensis</name>
    <dbReference type="NCBI Taxonomy" id="1748249"/>
    <lineage>
        <taxon>Bacteria</taxon>
        <taxon>Pseudomonadati</taxon>
        <taxon>Nitrospirota</taxon>
        <taxon>Nitrospiria</taxon>
        <taxon>Nitrospirales</taxon>
        <taxon>Nitrospiraceae</taxon>
        <taxon>Candidatus Magnetominusculus</taxon>
    </lineage>
</organism>
<evidence type="ECO:0000259" key="12">
    <source>
        <dbReference type="Pfam" id="PF01514"/>
    </source>
</evidence>
<dbReference type="NCBIfam" id="TIGR00206">
    <property type="entry name" value="fliF"/>
    <property type="match status" value="1"/>
</dbReference>
<evidence type="ECO:0000259" key="13">
    <source>
        <dbReference type="Pfam" id="PF08345"/>
    </source>
</evidence>
<evidence type="ECO:0000313" key="14">
    <source>
        <dbReference type="EMBL" id="KWT85140.1"/>
    </source>
</evidence>
<keyword evidence="14" id="KW-0966">Cell projection</keyword>
<dbReference type="Pfam" id="PF08345">
    <property type="entry name" value="YscJ_FliF_C"/>
    <property type="match status" value="1"/>
</dbReference>
<dbReference type="EMBL" id="LNQR01000064">
    <property type="protein sequence ID" value="KWT85140.1"/>
    <property type="molecule type" value="Genomic_DNA"/>
</dbReference>
<keyword evidence="15" id="KW-1185">Reference proteome</keyword>
<evidence type="ECO:0000256" key="8">
    <source>
        <dbReference type="ARBA" id="ARBA00023143"/>
    </source>
</evidence>
<dbReference type="PRINTS" id="PR01009">
    <property type="entry name" value="FLGMRINGFLIF"/>
</dbReference>